<dbReference type="GO" id="GO:0046839">
    <property type="term" value="P:phospholipid dephosphorylation"/>
    <property type="evidence" value="ECO:0007669"/>
    <property type="project" value="TreeGrafter"/>
</dbReference>
<proteinExistence type="inferred from homology"/>
<dbReference type="Proteomes" id="UP000515162">
    <property type="component" value="Chromosome 3L"/>
</dbReference>
<feature type="domain" description="Phosphatidic acid phosphatase type 2/haloperoxidase" evidence="7">
    <location>
        <begin position="101"/>
        <end position="255"/>
    </location>
</feature>
<evidence type="ECO:0000256" key="2">
    <source>
        <dbReference type="ARBA" id="ARBA00008816"/>
    </source>
</evidence>
<comment type="similarity">
    <text evidence="2">Belongs to the PA-phosphatase related phosphoesterase family.</text>
</comment>
<evidence type="ECO:0000256" key="4">
    <source>
        <dbReference type="ARBA" id="ARBA00022989"/>
    </source>
</evidence>
<protein>
    <submittedName>
        <fullName evidence="9">Phosphatidate phosphatase</fullName>
    </submittedName>
</protein>
<dbReference type="CDD" id="cd03384">
    <property type="entry name" value="PAP2_wunen"/>
    <property type="match status" value="1"/>
</dbReference>
<feature type="transmembrane region" description="Helical" evidence="6">
    <location>
        <begin position="12"/>
        <end position="30"/>
    </location>
</feature>
<dbReference type="SUPFAM" id="SSF48317">
    <property type="entry name" value="Acid phosphatase/Vanadium-dependent haloperoxidase"/>
    <property type="match status" value="1"/>
</dbReference>
<sequence length="305" mass="34196">MSFNLSLRPPIRLLVDVVLLGLLIVLVENFRRLWGPPTKRGFFCDDESLMYPYHENTVSPTLLHWLGLYLPLISLVVLESFLSHRKDRGPWATLWPVYNTVRWFLYGYVSNDLLKGIGKQAIGRLRPHFFAVCSPHFPDGTSCSDELRRGALKYHTDYECRPNLSQATEEMIRDVNVSFPSGHSAMAFYGLVFVALHLRRRRWPLPGSLLSPVLQLACVALAWFVAISRVMDYKHHWSDVAAGSLLGAGSAFAVTRAAASEELQWRCQESLASAKQEAAVVDAAAVKGGQQMPHDLSLVTCQISN</sequence>
<dbReference type="InterPro" id="IPR036938">
    <property type="entry name" value="PAP2/HPO_sf"/>
</dbReference>
<dbReference type="Gene3D" id="1.20.144.10">
    <property type="entry name" value="Phosphatidic acid phosphatase type 2/haloperoxidase"/>
    <property type="match status" value="1"/>
</dbReference>
<keyword evidence="5 6" id="KW-0472">Membrane</keyword>
<evidence type="ECO:0000256" key="3">
    <source>
        <dbReference type="ARBA" id="ARBA00022692"/>
    </source>
</evidence>
<reference evidence="9" key="1">
    <citation type="submission" date="2025-08" db="UniProtKB">
        <authorList>
            <consortium name="RefSeq"/>
        </authorList>
    </citation>
    <scope>IDENTIFICATION</scope>
    <source>
        <strain evidence="9">Mau12</strain>
        <tissue evidence="9">Whole Body</tissue>
    </source>
</reference>
<evidence type="ECO:0000256" key="6">
    <source>
        <dbReference type="SAM" id="Phobius"/>
    </source>
</evidence>
<dbReference type="RefSeq" id="XP_033158463.1">
    <property type="nucleotide sequence ID" value="XM_033302572.1"/>
</dbReference>
<keyword evidence="4 6" id="KW-1133">Transmembrane helix</keyword>
<dbReference type="SMART" id="SM00014">
    <property type="entry name" value="acidPPc"/>
    <property type="match status" value="1"/>
</dbReference>
<evidence type="ECO:0000256" key="1">
    <source>
        <dbReference type="ARBA" id="ARBA00004141"/>
    </source>
</evidence>
<dbReference type="GO" id="GO:0008195">
    <property type="term" value="F:phosphatidate phosphatase activity"/>
    <property type="evidence" value="ECO:0007669"/>
    <property type="project" value="TreeGrafter"/>
</dbReference>
<dbReference type="InterPro" id="IPR043216">
    <property type="entry name" value="PAP-like"/>
</dbReference>
<evidence type="ECO:0000313" key="9">
    <source>
        <dbReference type="RefSeq" id="XP_033158463.1"/>
    </source>
</evidence>
<name>A0A6P8JQT7_DROMA</name>
<feature type="transmembrane region" description="Helical" evidence="6">
    <location>
        <begin position="62"/>
        <end position="82"/>
    </location>
</feature>
<organism evidence="8 9">
    <name type="scientific">Drosophila mauritiana</name>
    <name type="common">Fruit fly</name>
    <dbReference type="NCBI Taxonomy" id="7226"/>
    <lineage>
        <taxon>Eukaryota</taxon>
        <taxon>Metazoa</taxon>
        <taxon>Ecdysozoa</taxon>
        <taxon>Arthropoda</taxon>
        <taxon>Hexapoda</taxon>
        <taxon>Insecta</taxon>
        <taxon>Pterygota</taxon>
        <taxon>Neoptera</taxon>
        <taxon>Endopterygota</taxon>
        <taxon>Diptera</taxon>
        <taxon>Brachycera</taxon>
        <taxon>Muscomorpha</taxon>
        <taxon>Ephydroidea</taxon>
        <taxon>Drosophilidae</taxon>
        <taxon>Drosophila</taxon>
        <taxon>Sophophora</taxon>
    </lineage>
</organism>
<dbReference type="FunFam" id="1.20.144.10:FF:000071">
    <property type="entry name" value="GM22449"/>
    <property type="match status" value="1"/>
</dbReference>
<evidence type="ECO:0000313" key="8">
    <source>
        <dbReference type="Proteomes" id="UP000515162"/>
    </source>
</evidence>
<dbReference type="Pfam" id="PF01569">
    <property type="entry name" value="PAP2"/>
    <property type="match status" value="1"/>
</dbReference>
<dbReference type="GO" id="GO:0005886">
    <property type="term" value="C:plasma membrane"/>
    <property type="evidence" value="ECO:0007669"/>
    <property type="project" value="TreeGrafter"/>
</dbReference>
<keyword evidence="8" id="KW-1185">Reference proteome</keyword>
<accession>A0A6P8JQT7</accession>
<evidence type="ECO:0000256" key="5">
    <source>
        <dbReference type="ARBA" id="ARBA00023136"/>
    </source>
</evidence>
<dbReference type="AlphaFoldDB" id="A0A6P8JQT7"/>
<dbReference type="GeneID" id="117139894"/>
<dbReference type="InterPro" id="IPR000326">
    <property type="entry name" value="PAP2/HPO"/>
</dbReference>
<evidence type="ECO:0000259" key="7">
    <source>
        <dbReference type="SMART" id="SM00014"/>
    </source>
</evidence>
<dbReference type="PANTHER" id="PTHR10165:SF197">
    <property type="entry name" value="FI04477P-RELATED"/>
    <property type="match status" value="1"/>
</dbReference>
<dbReference type="GO" id="GO:0006644">
    <property type="term" value="P:phospholipid metabolic process"/>
    <property type="evidence" value="ECO:0007669"/>
    <property type="project" value="InterPro"/>
</dbReference>
<keyword evidence="3 6" id="KW-0812">Transmembrane</keyword>
<gene>
    <name evidence="9" type="primary">LOC117139894</name>
</gene>
<dbReference type="GO" id="GO:0007165">
    <property type="term" value="P:signal transduction"/>
    <property type="evidence" value="ECO:0007669"/>
    <property type="project" value="TreeGrafter"/>
</dbReference>
<comment type="subcellular location">
    <subcellularLocation>
        <location evidence="1">Membrane</location>
        <topology evidence="1">Multi-pass membrane protein</topology>
    </subcellularLocation>
</comment>
<dbReference type="PANTHER" id="PTHR10165">
    <property type="entry name" value="LIPID PHOSPHATE PHOSPHATASE"/>
    <property type="match status" value="1"/>
</dbReference>
<feature type="transmembrane region" description="Helical" evidence="6">
    <location>
        <begin position="209"/>
        <end position="228"/>
    </location>
</feature>